<dbReference type="GO" id="GO:0010008">
    <property type="term" value="C:endosome membrane"/>
    <property type="evidence" value="ECO:0007669"/>
    <property type="project" value="UniProtKB-SubCell"/>
</dbReference>
<dbReference type="SUPFAM" id="SSF50911">
    <property type="entry name" value="Mannose 6-phosphate receptor domain"/>
    <property type="match status" value="1"/>
</dbReference>
<keyword evidence="7" id="KW-0813">Transport</keyword>
<dbReference type="GO" id="GO:0034045">
    <property type="term" value="C:phagophore assembly site membrane"/>
    <property type="evidence" value="ECO:0007669"/>
    <property type="project" value="UniProtKB-SubCell"/>
</dbReference>
<dbReference type="GO" id="GO:0031966">
    <property type="term" value="C:mitochondrial membrane"/>
    <property type="evidence" value="ECO:0007669"/>
    <property type="project" value="UniProtKB-SubCell"/>
</dbReference>
<accession>A0A9P5XAN8</accession>
<organism evidence="22 23">
    <name type="scientific">Macrolepiota fuliginosa MF-IS2</name>
    <dbReference type="NCBI Taxonomy" id="1400762"/>
    <lineage>
        <taxon>Eukaryota</taxon>
        <taxon>Fungi</taxon>
        <taxon>Dikarya</taxon>
        <taxon>Basidiomycota</taxon>
        <taxon>Agaricomycotina</taxon>
        <taxon>Agaricomycetes</taxon>
        <taxon>Agaricomycetidae</taxon>
        <taxon>Agaricales</taxon>
        <taxon>Agaricineae</taxon>
        <taxon>Agaricaceae</taxon>
        <taxon>Macrolepiota</taxon>
    </lineage>
</organism>
<keyword evidence="9 20" id="KW-0732">Signal</keyword>
<dbReference type="PANTHER" id="PTHR15071">
    <property type="entry name" value="MANNOSE-6-PHOSPHATE RECEPTOR FAMILY MEMBER"/>
    <property type="match status" value="1"/>
</dbReference>
<keyword evidence="23" id="KW-1185">Reference proteome</keyword>
<evidence type="ECO:0000256" key="3">
    <source>
        <dbReference type="ARBA" id="ARBA00004472"/>
    </source>
</evidence>
<evidence type="ECO:0000256" key="18">
    <source>
        <dbReference type="SAM" id="MobiDB-lite"/>
    </source>
</evidence>
<dbReference type="OrthoDB" id="4504960at2759"/>
<dbReference type="AlphaFoldDB" id="A0A9P5XAN8"/>
<keyword evidence="11 19" id="KW-1133">Transmembrane helix</keyword>
<evidence type="ECO:0000259" key="21">
    <source>
        <dbReference type="PROSITE" id="PS51914"/>
    </source>
</evidence>
<dbReference type="InterPro" id="IPR018939">
    <property type="entry name" value="Autophagy-rel_prot_27"/>
</dbReference>
<feature type="compositionally biased region" description="Pro residues" evidence="18">
    <location>
        <begin position="320"/>
        <end position="329"/>
    </location>
</feature>
<dbReference type="GO" id="GO:0015031">
    <property type="term" value="P:protein transport"/>
    <property type="evidence" value="ECO:0007669"/>
    <property type="project" value="UniProtKB-KW"/>
</dbReference>
<keyword evidence="8 19" id="KW-0812">Transmembrane</keyword>
<proteinExistence type="inferred from homology"/>
<dbReference type="Gene3D" id="2.70.130.10">
    <property type="entry name" value="Mannose-6-phosphate receptor binding domain"/>
    <property type="match status" value="1"/>
</dbReference>
<evidence type="ECO:0000256" key="16">
    <source>
        <dbReference type="ARBA" id="ARBA00023157"/>
    </source>
</evidence>
<keyword evidence="22" id="KW-0675">Receptor</keyword>
<comment type="caution">
    <text evidence="22">The sequence shown here is derived from an EMBL/GenBank/DDBJ whole genome shotgun (WGS) entry which is preliminary data.</text>
</comment>
<keyword evidence="10" id="KW-0653">Protein transport</keyword>
<evidence type="ECO:0000256" key="19">
    <source>
        <dbReference type="SAM" id="Phobius"/>
    </source>
</evidence>
<comment type="similarity">
    <text evidence="5">Belongs to the ATG27 family.</text>
</comment>
<evidence type="ECO:0000256" key="10">
    <source>
        <dbReference type="ARBA" id="ARBA00022927"/>
    </source>
</evidence>
<feature type="transmembrane region" description="Helical" evidence="19">
    <location>
        <begin position="180"/>
        <end position="205"/>
    </location>
</feature>
<evidence type="ECO:0000256" key="1">
    <source>
        <dbReference type="ARBA" id="ARBA00004304"/>
    </source>
</evidence>
<keyword evidence="16" id="KW-1015">Disulfide bond</keyword>
<dbReference type="Proteomes" id="UP000807342">
    <property type="component" value="Unassembled WGS sequence"/>
</dbReference>
<dbReference type="GO" id="GO:0000139">
    <property type="term" value="C:Golgi membrane"/>
    <property type="evidence" value="ECO:0007669"/>
    <property type="project" value="UniProtKB-SubCell"/>
</dbReference>
<evidence type="ECO:0000256" key="15">
    <source>
        <dbReference type="ARBA" id="ARBA00023136"/>
    </source>
</evidence>
<keyword evidence="13" id="KW-0333">Golgi apparatus</keyword>
<feature type="compositionally biased region" description="Polar residues" evidence="18">
    <location>
        <begin position="256"/>
        <end position="313"/>
    </location>
</feature>
<dbReference type="Pfam" id="PF09451">
    <property type="entry name" value="ATG27"/>
    <property type="match status" value="1"/>
</dbReference>
<evidence type="ECO:0000256" key="13">
    <source>
        <dbReference type="ARBA" id="ARBA00023034"/>
    </source>
</evidence>
<evidence type="ECO:0000256" key="11">
    <source>
        <dbReference type="ARBA" id="ARBA00022989"/>
    </source>
</evidence>
<dbReference type="EMBL" id="MU151183">
    <property type="protein sequence ID" value="KAF9447842.1"/>
    <property type="molecule type" value="Genomic_DNA"/>
</dbReference>
<dbReference type="GO" id="GO:0005770">
    <property type="term" value="C:late endosome"/>
    <property type="evidence" value="ECO:0007669"/>
    <property type="project" value="TreeGrafter"/>
</dbReference>
<keyword evidence="17" id="KW-0968">Cytoplasmic vesicle</keyword>
<evidence type="ECO:0000256" key="8">
    <source>
        <dbReference type="ARBA" id="ARBA00022692"/>
    </source>
</evidence>
<evidence type="ECO:0000256" key="17">
    <source>
        <dbReference type="ARBA" id="ARBA00023329"/>
    </source>
</evidence>
<evidence type="ECO:0000256" key="6">
    <source>
        <dbReference type="ARBA" id="ARBA00013776"/>
    </source>
</evidence>
<protein>
    <recommendedName>
        <fullName evidence="6">Autophagy-related protein 27</fullName>
    </recommendedName>
</protein>
<dbReference type="GO" id="GO:0007034">
    <property type="term" value="P:vacuolar transport"/>
    <property type="evidence" value="ECO:0007669"/>
    <property type="project" value="TreeGrafter"/>
</dbReference>
<feature type="signal peptide" evidence="20">
    <location>
        <begin position="1"/>
        <end position="18"/>
    </location>
</feature>
<evidence type="ECO:0000256" key="9">
    <source>
        <dbReference type="ARBA" id="ARBA00022729"/>
    </source>
</evidence>
<evidence type="ECO:0000256" key="5">
    <source>
        <dbReference type="ARBA" id="ARBA00005363"/>
    </source>
</evidence>
<keyword evidence="12" id="KW-0072">Autophagy</keyword>
<evidence type="ECO:0000256" key="4">
    <source>
        <dbReference type="ARBA" id="ARBA00004614"/>
    </source>
</evidence>
<evidence type="ECO:0000313" key="23">
    <source>
        <dbReference type="Proteomes" id="UP000807342"/>
    </source>
</evidence>
<keyword evidence="15 19" id="KW-0472">Membrane</keyword>
<reference evidence="22" key="1">
    <citation type="submission" date="2020-11" db="EMBL/GenBank/DDBJ databases">
        <authorList>
            <consortium name="DOE Joint Genome Institute"/>
            <person name="Ahrendt S."/>
            <person name="Riley R."/>
            <person name="Andreopoulos W."/>
            <person name="Labutti K."/>
            <person name="Pangilinan J."/>
            <person name="Ruiz-Duenas F.J."/>
            <person name="Barrasa J.M."/>
            <person name="Sanchez-Garcia M."/>
            <person name="Camarero S."/>
            <person name="Miyauchi S."/>
            <person name="Serrano A."/>
            <person name="Linde D."/>
            <person name="Babiker R."/>
            <person name="Drula E."/>
            <person name="Ayuso-Fernandez I."/>
            <person name="Pacheco R."/>
            <person name="Padilla G."/>
            <person name="Ferreira P."/>
            <person name="Barriuso J."/>
            <person name="Kellner H."/>
            <person name="Castanera R."/>
            <person name="Alfaro M."/>
            <person name="Ramirez L."/>
            <person name="Pisabarro A.G."/>
            <person name="Kuo A."/>
            <person name="Tritt A."/>
            <person name="Lipzen A."/>
            <person name="He G."/>
            <person name="Yan M."/>
            <person name="Ng V."/>
            <person name="Cullen D."/>
            <person name="Martin F."/>
            <person name="Rosso M.-N."/>
            <person name="Henrissat B."/>
            <person name="Hibbett D."/>
            <person name="Martinez A.T."/>
            <person name="Grigoriev I.V."/>
        </authorList>
    </citation>
    <scope>NUCLEOTIDE SEQUENCE</scope>
    <source>
        <strain evidence="22">MF-IS2</strain>
    </source>
</reference>
<name>A0A9P5XAN8_9AGAR</name>
<dbReference type="PANTHER" id="PTHR15071:SF0">
    <property type="entry name" value="MANNOSE 6-PHOSPHATE RECEPTOR-LIKE PROTEIN 1"/>
    <property type="match status" value="1"/>
</dbReference>
<feature type="compositionally biased region" description="Acidic residues" evidence="18">
    <location>
        <begin position="355"/>
        <end position="368"/>
    </location>
</feature>
<keyword evidence="14" id="KW-0496">Mitochondrion</keyword>
<gene>
    <name evidence="22" type="ORF">P691DRAFT_730702</name>
</gene>
<dbReference type="PROSITE" id="PS51914">
    <property type="entry name" value="MRH"/>
    <property type="match status" value="1"/>
</dbReference>
<dbReference type="InterPro" id="IPR009011">
    <property type="entry name" value="Man6P_isomerase_rcpt-bd_dom_sf"/>
</dbReference>
<feature type="domain" description="MRH" evidence="21">
    <location>
        <begin position="21"/>
        <end position="174"/>
    </location>
</feature>
<dbReference type="GO" id="GO:0006914">
    <property type="term" value="P:autophagy"/>
    <property type="evidence" value="ECO:0007669"/>
    <property type="project" value="UniProtKB-KW"/>
</dbReference>
<evidence type="ECO:0000313" key="22">
    <source>
        <dbReference type="EMBL" id="KAF9447842.1"/>
    </source>
</evidence>
<evidence type="ECO:0000256" key="7">
    <source>
        <dbReference type="ARBA" id="ARBA00022448"/>
    </source>
</evidence>
<sequence length="412" mass="45224">MCRTLIFFVLGILSLVAAEEKPCTVHAEGKYYDLNNLKGRQDFELQTPGGHKLAINVCQSVTTELYGLKDDTPPDEVAAFVRKDHGDFSIGKVNTALSVVDSKPRLVLSSGSHCKATPDGSTLDLKASTIIEFVCDTSIFGAGQPRLLGQLPPGDDEIGCSYFIEWKTHFACPTNEDSGVWGLLATIAVLTLILLMTYTVLGTLYNRYVLQLRGFDQIPQFSIESMKYHAREAMDWIKDIMATYNVRPRGGLPYTSRGSSATNPVSHHTQASEDLNINTNNNFVRPQPTFTRPASQANNTNPISHHTQTQVETPQNIPSASPPPPPPKQSLPQFAPRRVDLGSRGPTKEEREFLLGDEDDEDDEEGEELQVRPTPATSTEATPNREESTPGPSATPNRGVPNGTNFRGRDNT</sequence>
<feature type="compositionally biased region" description="Basic and acidic residues" evidence="18">
    <location>
        <begin position="337"/>
        <end position="354"/>
    </location>
</feature>
<feature type="region of interest" description="Disordered" evidence="18">
    <location>
        <begin position="255"/>
        <end position="412"/>
    </location>
</feature>
<feature type="chain" id="PRO_5040190017" description="Autophagy-related protein 27" evidence="20">
    <location>
        <begin position="19"/>
        <end position="412"/>
    </location>
</feature>
<evidence type="ECO:0000256" key="20">
    <source>
        <dbReference type="SAM" id="SignalP"/>
    </source>
</evidence>
<dbReference type="InterPro" id="IPR044865">
    <property type="entry name" value="MRH_dom"/>
</dbReference>
<comment type="subcellular location">
    <subcellularLocation>
        <location evidence="2">Cytoplasmic vesicle membrane</location>
        <topology evidence="2">Single-pass type I membrane protein</topology>
    </subcellularLocation>
    <subcellularLocation>
        <location evidence="4">Golgi apparatus membrane</location>
        <topology evidence="4">Single-pass type I membrane protein</topology>
    </subcellularLocation>
    <subcellularLocation>
        <location evidence="1">Mitochondrion membrane</location>
        <topology evidence="1">Single-pass membrane protein</topology>
    </subcellularLocation>
    <subcellularLocation>
        <location evidence="3">Preautophagosomal structure membrane</location>
        <topology evidence="3">Single-pass type I membrane protein</topology>
    </subcellularLocation>
</comment>
<evidence type="ECO:0000256" key="12">
    <source>
        <dbReference type="ARBA" id="ARBA00023006"/>
    </source>
</evidence>
<evidence type="ECO:0000256" key="2">
    <source>
        <dbReference type="ARBA" id="ARBA00004358"/>
    </source>
</evidence>
<evidence type="ECO:0000256" key="14">
    <source>
        <dbReference type="ARBA" id="ARBA00023128"/>
    </source>
</evidence>